<organism evidence="1 2">
    <name type="scientific">Mucilaginibacter gynuensis</name>
    <dbReference type="NCBI Taxonomy" id="1302236"/>
    <lineage>
        <taxon>Bacteria</taxon>
        <taxon>Pseudomonadati</taxon>
        <taxon>Bacteroidota</taxon>
        <taxon>Sphingobacteriia</taxon>
        <taxon>Sphingobacteriales</taxon>
        <taxon>Sphingobacteriaceae</taxon>
        <taxon>Mucilaginibacter</taxon>
    </lineage>
</organism>
<dbReference type="EMBL" id="BAABFT010000005">
    <property type="protein sequence ID" value="GAA4322615.1"/>
    <property type="molecule type" value="Genomic_DNA"/>
</dbReference>
<dbReference type="RefSeq" id="WP_345211224.1">
    <property type="nucleotide sequence ID" value="NZ_BAABFT010000005.1"/>
</dbReference>
<protein>
    <recommendedName>
        <fullName evidence="3">Chitinase</fullName>
    </recommendedName>
</protein>
<dbReference type="Gene3D" id="1.10.530.10">
    <property type="match status" value="1"/>
</dbReference>
<proteinExistence type="predicted"/>
<dbReference type="InterPro" id="IPR052354">
    <property type="entry name" value="Cell_Wall_Dynamics_Protein"/>
</dbReference>
<accession>A0ABP8GDY8</accession>
<reference evidence="2" key="1">
    <citation type="journal article" date="2019" name="Int. J. Syst. Evol. Microbiol.">
        <title>The Global Catalogue of Microorganisms (GCM) 10K type strain sequencing project: providing services to taxonomists for standard genome sequencing and annotation.</title>
        <authorList>
            <consortium name="The Broad Institute Genomics Platform"/>
            <consortium name="The Broad Institute Genome Sequencing Center for Infectious Disease"/>
            <person name="Wu L."/>
            <person name="Ma J."/>
        </authorList>
    </citation>
    <scope>NUCLEOTIDE SEQUENCE [LARGE SCALE GENOMIC DNA]</scope>
    <source>
        <strain evidence="2">JCM 17705</strain>
    </source>
</reference>
<keyword evidence="2" id="KW-1185">Reference proteome</keyword>
<comment type="caution">
    <text evidence="1">The sequence shown here is derived from an EMBL/GenBank/DDBJ whole genome shotgun (WGS) entry which is preliminary data.</text>
</comment>
<name>A0ABP8GDY8_9SPHI</name>
<gene>
    <name evidence="1" type="ORF">GCM10023149_23070</name>
</gene>
<dbReference type="PANTHER" id="PTHR34408:SF1">
    <property type="entry name" value="GLYCOSYL HYDROLASE FAMILY 19 DOMAIN-CONTAINING PROTEIN HI_1415"/>
    <property type="match status" value="1"/>
</dbReference>
<dbReference type="PANTHER" id="PTHR34408">
    <property type="entry name" value="FAMILY PROTEIN, PUTATIVE-RELATED"/>
    <property type="match status" value="1"/>
</dbReference>
<evidence type="ECO:0000313" key="2">
    <source>
        <dbReference type="Proteomes" id="UP001500582"/>
    </source>
</evidence>
<sequence>MAHYIVTATVLNKRRSIPASLPDDGSIVEKVAKGFEFDGQEVDVANVPNPSLGKWYQDAAGFFYSGSGVVPFTSAAPVTLDAAKIKAATGSTLNNAQKFLPYITAACTKYHINTPIRQLCFLAQLGHESAGLFFTEELASGRAYEGRTDLGNTHPGDGIRYKGRGLIQITGRGNYQWLGTDFGEDFVNNPPLLGGKNIDVCSPQQLKYAALSAGWFWNNRALNAIADNINIHTSIEERPNLDHFKLITRKINGGYNGLSDRVSRYKNGVAAFV</sequence>
<dbReference type="InterPro" id="IPR023346">
    <property type="entry name" value="Lysozyme-like_dom_sf"/>
</dbReference>
<dbReference type="Proteomes" id="UP001500582">
    <property type="component" value="Unassembled WGS sequence"/>
</dbReference>
<evidence type="ECO:0008006" key="3">
    <source>
        <dbReference type="Google" id="ProtNLM"/>
    </source>
</evidence>
<dbReference type="SUPFAM" id="SSF53955">
    <property type="entry name" value="Lysozyme-like"/>
    <property type="match status" value="1"/>
</dbReference>
<evidence type="ECO:0000313" key="1">
    <source>
        <dbReference type="EMBL" id="GAA4322615.1"/>
    </source>
</evidence>